<evidence type="ECO:0000256" key="6">
    <source>
        <dbReference type="ARBA" id="ARBA00022989"/>
    </source>
</evidence>
<keyword evidence="3" id="KW-0677">Repeat</keyword>
<keyword evidence="10" id="KW-1185">Reference proteome</keyword>
<name>A0A8J2JHG8_9HEXA</name>
<evidence type="ECO:0000256" key="4">
    <source>
        <dbReference type="ARBA" id="ARBA00022741"/>
    </source>
</evidence>
<dbReference type="GO" id="GO:0005524">
    <property type="term" value="F:ATP binding"/>
    <property type="evidence" value="ECO:0007669"/>
    <property type="project" value="UniProtKB-KW"/>
</dbReference>
<dbReference type="EMBL" id="CAJVCH010068809">
    <property type="protein sequence ID" value="CAG7720246.1"/>
    <property type="molecule type" value="Genomic_DNA"/>
</dbReference>
<dbReference type="GO" id="GO:0016020">
    <property type="term" value="C:membrane"/>
    <property type="evidence" value="ECO:0007669"/>
    <property type="project" value="InterPro"/>
</dbReference>
<evidence type="ECO:0000259" key="8">
    <source>
        <dbReference type="PROSITE" id="PS50929"/>
    </source>
</evidence>
<feature type="non-terminal residue" evidence="9">
    <location>
        <position position="1"/>
    </location>
</feature>
<dbReference type="PANTHER" id="PTHR24223">
    <property type="entry name" value="ATP-BINDING CASSETTE SUB-FAMILY C"/>
    <property type="match status" value="1"/>
</dbReference>
<accession>A0A8J2JHG8</accession>
<feature type="non-terminal residue" evidence="9">
    <location>
        <position position="54"/>
    </location>
</feature>
<dbReference type="OrthoDB" id="6500128at2759"/>
<dbReference type="PROSITE" id="PS50929">
    <property type="entry name" value="ABC_TM1F"/>
    <property type="match status" value="1"/>
</dbReference>
<keyword evidence="2" id="KW-0812">Transmembrane</keyword>
<sequence length="54" mass="6263">KKKDERVKLMSEILSGIKILKLYAWEPSYQAEVLKIREMEMKTLKAAAYASAFN</sequence>
<keyword evidence="7" id="KW-0472">Membrane</keyword>
<dbReference type="PANTHER" id="PTHR24223:SF443">
    <property type="entry name" value="MULTIDRUG-RESISTANCE LIKE PROTEIN 1, ISOFORM I"/>
    <property type="match status" value="1"/>
</dbReference>
<dbReference type="GO" id="GO:0140359">
    <property type="term" value="F:ABC-type transporter activity"/>
    <property type="evidence" value="ECO:0007669"/>
    <property type="project" value="InterPro"/>
</dbReference>
<keyword evidence="6" id="KW-1133">Transmembrane helix</keyword>
<evidence type="ECO:0000313" key="10">
    <source>
        <dbReference type="Proteomes" id="UP000708208"/>
    </source>
</evidence>
<organism evidence="9 10">
    <name type="scientific">Allacma fusca</name>
    <dbReference type="NCBI Taxonomy" id="39272"/>
    <lineage>
        <taxon>Eukaryota</taxon>
        <taxon>Metazoa</taxon>
        <taxon>Ecdysozoa</taxon>
        <taxon>Arthropoda</taxon>
        <taxon>Hexapoda</taxon>
        <taxon>Collembola</taxon>
        <taxon>Symphypleona</taxon>
        <taxon>Sminthuridae</taxon>
        <taxon>Allacma</taxon>
    </lineage>
</organism>
<evidence type="ECO:0000256" key="5">
    <source>
        <dbReference type="ARBA" id="ARBA00022840"/>
    </source>
</evidence>
<dbReference type="AlphaFoldDB" id="A0A8J2JHG8"/>
<dbReference type="GO" id="GO:0012505">
    <property type="term" value="C:endomembrane system"/>
    <property type="evidence" value="ECO:0007669"/>
    <property type="project" value="UniProtKB-SubCell"/>
</dbReference>
<protein>
    <recommendedName>
        <fullName evidence="8">ABC transmembrane type-1 domain-containing protein</fullName>
    </recommendedName>
</protein>
<dbReference type="InterPro" id="IPR050173">
    <property type="entry name" value="ABC_transporter_C-like"/>
</dbReference>
<evidence type="ECO:0000256" key="3">
    <source>
        <dbReference type="ARBA" id="ARBA00022737"/>
    </source>
</evidence>
<evidence type="ECO:0000313" key="9">
    <source>
        <dbReference type="EMBL" id="CAG7720246.1"/>
    </source>
</evidence>
<dbReference type="InterPro" id="IPR011527">
    <property type="entry name" value="ABC1_TM_dom"/>
</dbReference>
<comment type="caution">
    <text evidence="9">The sequence shown here is derived from an EMBL/GenBank/DDBJ whole genome shotgun (WGS) entry which is preliminary data.</text>
</comment>
<proteinExistence type="predicted"/>
<evidence type="ECO:0000256" key="2">
    <source>
        <dbReference type="ARBA" id="ARBA00022692"/>
    </source>
</evidence>
<feature type="domain" description="ABC transmembrane type-1" evidence="8">
    <location>
        <begin position="1"/>
        <end position="54"/>
    </location>
</feature>
<comment type="subcellular location">
    <subcellularLocation>
        <location evidence="1">Endomembrane system</location>
        <topology evidence="1">Multi-pass membrane protein</topology>
    </subcellularLocation>
</comment>
<evidence type="ECO:0000256" key="7">
    <source>
        <dbReference type="ARBA" id="ARBA00023136"/>
    </source>
</evidence>
<gene>
    <name evidence="9" type="ORF">AFUS01_LOCUS9532</name>
</gene>
<keyword evidence="4" id="KW-0547">Nucleotide-binding</keyword>
<reference evidence="9" key="1">
    <citation type="submission" date="2021-06" db="EMBL/GenBank/DDBJ databases">
        <authorList>
            <person name="Hodson N. C."/>
            <person name="Mongue J. A."/>
            <person name="Jaron S. K."/>
        </authorList>
    </citation>
    <scope>NUCLEOTIDE SEQUENCE</scope>
</reference>
<keyword evidence="5" id="KW-0067">ATP-binding</keyword>
<evidence type="ECO:0000256" key="1">
    <source>
        <dbReference type="ARBA" id="ARBA00004127"/>
    </source>
</evidence>
<dbReference type="Proteomes" id="UP000708208">
    <property type="component" value="Unassembled WGS sequence"/>
</dbReference>